<comment type="pathway">
    <text evidence="7">Quinol/quinone metabolism; 1,4-dihydroxy-2-naphthoate biosynthesis; 1,4-dihydroxy-2-naphthoate from chorismate: step 2/7.</text>
</comment>
<comment type="caution">
    <text evidence="12">The sequence shown here is derived from an EMBL/GenBank/DDBJ whole genome shotgun (WGS) entry which is preliminary data.</text>
</comment>
<comment type="function">
    <text evidence="7">Catalyzes the thiamine diphosphate-dependent decarboxylation of 2-oxoglutarate and the subsequent addition of the resulting succinic semialdehyde-thiamine pyrophosphate anion to isochorismate to yield 2-succinyl-5-enolpyruvyl-6-hydroxy-3-cyclohexene-1-carboxylate (SEPHCHC).</text>
</comment>
<evidence type="ECO:0000256" key="3">
    <source>
        <dbReference type="ARBA" id="ARBA00022723"/>
    </source>
</evidence>
<comment type="catalytic activity">
    <reaction evidence="7">
        <text>isochorismate + 2-oxoglutarate + H(+) = 5-enolpyruvoyl-6-hydroxy-2-succinyl-cyclohex-3-ene-1-carboxylate + CO2</text>
        <dbReference type="Rhea" id="RHEA:25593"/>
        <dbReference type="ChEBI" id="CHEBI:15378"/>
        <dbReference type="ChEBI" id="CHEBI:16526"/>
        <dbReference type="ChEBI" id="CHEBI:16810"/>
        <dbReference type="ChEBI" id="CHEBI:29780"/>
        <dbReference type="ChEBI" id="CHEBI:58818"/>
        <dbReference type="EC" id="2.2.1.9"/>
    </reaction>
</comment>
<dbReference type="Pfam" id="PF02776">
    <property type="entry name" value="TPP_enzyme_N"/>
    <property type="match status" value="1"/>
</dbReference>
<evidence type="ECO:0000256" key="5">
    <source>
        <dbReference type="ARBA" id="ARBA00023052"/>
    </source>
</evidence>
<dbReference type="Pfam" id="PF16582">
    <property type="entry name" value="TPP_enzyme_M_2"/>
    <property type="match status" value="1"/>
</dbReference>
<evidence type="ECO:0000256" key="8">
    <source>
        <dbReference type="SAM" id="MobiDB-lite"/>
    </source>
</evidence>
<dbReference type="GO" id="GO:0070204">
    <property type="term" value="F:2-succinyl-5-enolpyruvyl-6-hydroxy-3-cyclohexene-1-carboxylic-acid synthase activity"/>
    <property type="evidence" value="ECO:0007669"/>
    <property type="project" value="UniProtKB-EC"/>
</dbReference>
<dbReference type="Pfam" id="PF02775">
    <property type="entry name" value="TPP_enzyme_C"/>
    <property type="match status" value="1"/>
</dbReference>
<dbReference type="InterPro" id="IPR012001">
    <property type="entry name" value="Thiamin_PyroP_enz_TPP-bd_dom"/>
</dbReference>
<name>A0ABW4XL69_9GAMM</name>
<dbReference type="SUPFAM" id="SSF52518">
    <property type="entry name" value="Thiamin diphosphate-binding fold (THDP-binding)"/>
    <property type="match status" value="2"/>
</dbReference>
<dbReference type="SUPFAM" id="SSF52467">
    <property type="entry name" value="DHS-like NAD/FAD-binding domain"/>
    <property type="match status" value="1"/>
</dbReference>
<feature type="domain" description="Thiamine pyrophosphate enzyme N-terminal TPP-binding" evidence="10">
    <location>
        <begin position="16"/>
        <end position="128"/>
    </location>
</feature>
<reference evidence="13" key="1">
    <citation type="journal article" date="2019" name="Int. J. Syst. Evol. Microbiol.">
        <title>The Global Catalogue of Microorganisms (GCM) 10K type strain sequencing project: providing services to taxonomists for standard genome sequencing and annotation.</title>
        <authorList>
            <consortium name="The Broad Institute Genomics Platform"/>
            <consortium name="The Broad Institute Genome Sequencing Center for Infectious Disease"/>
            <person name="Wu L."/>
            <person name="Ma J."/>
        </authorList>
    </citation>
    <scope>NUCLEOTIDE SEQUENCE [LARGE SCALE GENOMIC DNA]</scope>
    <source>
        <strain evidence="13">CGMCC 1.10992</strain>
    </source>
</reference>
<keyword evidence="5 7" id="KW-0786">Thiamine pyrophosphate</keyword>
<gene>
    <name evidence="7 12" type="primary">menD</name>
    <name evidence="12" type="ORF">ACFSJ3_09705</name>
</gene>
<keyword evidence="1 7" id="KW-0474">Menaquinone biosynthesis</keyword>
<comment type="cofactor">
    <cofactor evidence="7">
        <name>Mg(2+)</name>
        <dbReference type="ChEBI" id="CHEBI:18420"/>
    </cofactor>
    <cofactor evidence="7">
        <name>Mn(2+)</name>
        <dbReference type="ChEBI" id="CHEBI:29035"/>
    </cofactor>
</comment>
<dbReference type="NCBIfam" id="TIGR00173">
    <property type="entry name" value="menD"/>
    <property type="match status" value="1"/>
</dbReference>
<feature type="region of interest" description="Disordered" evidence="8">
    <location>
        <begin position="389"/>
        <end position="408"/>
    </location>
</feature>
<keyword evidence="3 7" id="KW-0479">Metal-binding</keyword>
<dbReference type="Gene3D" id="3.40.50.1220">
    <property type="entry name" value="TPP-binding domain"/>
    <property type="match status" value="1"/>
</dbReference>
<evidence type="ECO:0000313" key="12">
    <source>
        <dbReference type="EMBL" id="MFD2096256.1"/>
    </source>
</evidence>
<comment type="pathway">
    <text evidence="7">Quinol/quinone metabolism; menaquinone biosynthesis.</text>
</comment>
<evidence type="ECO:0000256" key="1">
    <source>
        <dbReference type="ARBA" id="ARBA00022428"/>
    </source>
</evidence>
<dbReference type="CDD" id="cd02009">
    <property type="entry name" value="TPP_SHCHC_synthase"/>
    <property type="match status" value="1"/>
</dbReference>
<dbReference type="HAMAP" id="MF_01659">
    <property type="entry name" value="MenD"/>
    <property type="match status" value="1"/>
</dbReference>
<dbReference type="InterPro" id="IPR032264">
    <property type="entry name" value="MenD_middle"/>
</dbReference>
<organism evidence="12 13">
    <name type="scientific">Corallincola platygyrae</name>
    <dbReference type="NCBI Taxonomy" id="1193278"/>
    <lineage>
        <taxon>Bacteria</taxon>
        <taxon>Pseudomonadati</taxon>
        <taxon>Pseudomonadota</taxon>
        <taxon>Gammaproteobacteria</taxon>
        <taxon>Alteromonadales</taxon>
        <taxon>Psychromonadaceae</taxon>
        <taxon>Corallincola</taxon>
    </lineage>
</organism>
<dbReference type="InterPro" id="IPR029035">
    <property type="entry name" value="DHS-like_NAD/FAD-binding_dom"/>
</dbReference>
<comment type="subunit">
    <text evidence="7">Homodimer.</text>
</comment>
<dbReference type="InterPro" id="IPR004433">
    <property type="entry name" value="MenaQ_synth_MenD"/>
</dbReference>
<evidence type="ECO:0000259" key="9">
    <source>
        <dbReference type="Pfam" id="PF02775"/>
    </source>
</evidence>
<evidence type="ECO:0000256" key="2">
    <source>
        <dbReference type="ARBA" id="ARBA00022679"/>
    </source>
</evidence>
<evidence type="ECO:0000256" key="7">
    <source>
        <dbReference type="HAMAP-Rule" id="MF_01659"/>
    </source>
</evidence>
<dbReference type="PANTHER" id="PTHR42916">
    <property type="entry name" value="2-SUCCINYL-5-ENOLPYRUVYL-6-HYDROXY-3-CYCLOHEXENE-1-CARBOXYLATE SYNTHASE"/>
    <property type="match status" value="1"/>
</dbReference>
<evidence type="ECO:0000259" key="11">
    <source>
        <dbReference type="Pfam" id="PF16582"/>
    </source>
</evidence>
<dbReference type="PANTHER" id="PTHR42916:SF1">
    <property type="entry name" value="PROTEIN PHYLLO, CHLOROPLASTIC"/>
    <property type="match status" value="1"/>
</dbReference>
<dbReference type="InterPro" id="IPR029061">
    <property type="entry name" value="THDP-binding"/>
</dbReference>
<protein>
    <recommendedName>
        <fullName evidence="7">2-succinyl-5-enolpyruvyl-6-hydroxy-3-cyclohexene-1-carboxylate synthase</fullName>
        <shortName evidence="7">SEPHCHC synthase</shortName>
        <ecNumber evidence="7">2.2.1.9</ecNumber>
    </recommendedName>
    <alternativeName>
        <fullName evidence="7">Menaquinone biosynthesis protein MenD</fullName>
    </alternativeName>
</protein>
<dbReference type="Gene3D" id="3.40.50.970">
    <property type="match status" value="2"/>
</dbReference>
<accession>A0ABW4XL69</accession>
<feature type="domain" description="Menaquinone biosynthesis protein MenD middle" evidence="11">
    <location>
        <begin position="213"/>
        <end position="351"/>
    </location>
</feature>
<comment type="similarity">
    <text evidence="7">Belongs to the TPP enzyme family. MenD subfamily.</text>
</comment>
<dbReference type="EMBL" id="JBHUHT010000012">
    <property type="protein sequence ID" value="MFD2096256.1"/>
    <property type="molecule type" value="Genomic_DNA"/>
</dbReference>
<dbReference type="CDD" id="cd07037">
    <property type="entry name" value="TPP_PYR_MenD"/>
    <property type="match status" value="1"/>
</dbReference>
<keyword evidence="6 7" id="KW-0464">Manganese</keyword>
<evidence type="ECO:0000256" key="4">
    <source>
        <dbReference type="ARBA" id="ARBA00022842"/>
    </source>
</evidence>
<evidence type="ECO:0000313" key="13">
    <source>
        <dbReference type="Proteomes" id="UP001597380"/>
    </source>
</evidence>
<feature type="domain" description="Thiamine pyrophosphate enzyme TPP-binding" evidence="9">
    <location>
        <begin position="482"/>
        <end position="607"/>
    </location>
</feature>
<dbReference type="EC" id="2.2.1.9" evidence="7"/>
<dbReference type="Proteomes" id="UP001597380">
    <property type="component" value="Unassembled WGS sequence"/>
</dbReference>
<dbReference type="InterPro" id="IPR011766">
    <property type="entry name" value="TPP_enzyme_TPP-bd"/>
</dbReference>
<sequence>MSQYSTAQRNHLWASDLINLLSGLGVEHLVACSGSRSAPLAIQAEQQSTIKLHTHIDERGAGFYALGLAKASQAPVAVIVTSGSAVANLLPAVVEAHQTQQPLILLTADRPAELINCGANQAIDQTEIFGSFASAHHLPPPDELTTEKQATLLNELAEQLPKQLSLGPVHLNIPFREPLYLSREEQKDLDQSVGKKSHSSASKTASKALCETAVSLLPNWPSQASKPGIIIAGALQPDEAIAVVAFARQLGWPILADLQSHCRHSELAASHFDLWLANTEAQQALAKAEVRLQFGARLTSKRLLNWLSEYPISSDYLIHSAPHPMDFQRRGAIEVTAGISEWATSHGEIQRGSELNREKLSGKNAQHPVQATVEAWEIRAKSLFAKSSFANSLPTPKPTPELKPENQSSALTELTSCALVYQFACETTKLAANDEANRETNHEEHGEPPIHLMVGNSMPIRLMEMLATPNDKNTSSFTPNIVTNRGASGIDGLLATAVGVATHKSTPTILLLGDMSLLHDLNSLTLLARHRGPMAVVVLNNGGGNIFKMLPVPKRQSTALFEQPVAFELAPICHGFGLTYCQPSTSEQLFSALSETMQGDQPRVIEVITPSGEGVEQMKQLIKDIQELTTHV</sequence>
<evidence type="ECO:0000259" key="10">
    <source>
        <dbReference type="Pfam" id="PF02776"/>
    </source>
</evidence>
<dbReference type="RefSeq" id="WP_345339366.1">
    <property type="nucleotide sequence ID" value="NZ_BAABLI010000008.1"/>
</dbReference>
<keyword evidence="13" id="KW-1185">Reference proteome</keyword>
<evidence type="ECO:0000256" key="6">
    <source>
        <dbReference type="ARBA" id="ARBA00023211"/>
    </source>
</evidence>
<keyword evidence="2 7" id="KW-0808">Transferase</keyword>
<keyword evidence="4 7" id="KW-0460">Magnesium</keyword>
<comment type="cofactor">
    <cofactor evidence="7">
        <name>thiamine diphosphate</name>
        <dbReference type="ChEBI" id="CHEBI:58937"/>
    </cofactor>
    <text evidence="7">Binds 1 thiamine pyrophosphate per subunit.</text>
</comment>
<proteinExistence type="inferred from homology"/>